<dbReference type="AlphaFoldDB" id="A0AAD2CB71"/>
<keyword evidence="3" id="KW-1185">Reference proteome</keyword>
<gene>
    <name evidence="2" type="ORF">CYCCA115_LOCUS727</name>
</gene>
<evidence type="ECO:0000313" key="3">
    <source>
        <dbReference type="Proteomes" id="UP001295423"/>
    </source>
</evidence>
<organism evidence="2 3">
    <name type="scientific">Cylindrotheca closterium</name>
    <dbReference type="NCBI Taxonomy" id="2856"/>
    <lineage>
        <taxon>Eukaryota</taxon>
        <taxon>Sar</taxon>
        <taxon>Stramenopiles</taxon>
        <taxon>Ochrophyta</taxon>
        <taxon>Bacillariophyta</taxon>
        <taxon>Bacillariophyceae</taxon>
        <taxon>Bacillariophycidae</taxon>
        <taxon>Bacillariales</taxon>
        <taxon>Bacillariaceae</taxon>
        <taxon>Cylindrotheca</taxon>
    </lineage>
</organism>
<sequence>MGQGASKTASNTAKNVAKKVTESRPPIAAHQVQAPPPPKTTEFGTAITPQNPGGFMRGDGVGSQDVRDVGQEMYLRDKQKGAPQEMPEDLLKFITDVGPAKQEVDKDNTSKRLLEKENAGELEKIESQRTAPRQRIDMPLMGEDHDYSVSRNTNFTSRVEDTKPEFGMSNLQFYAMVREHEKDVDSGVVEVFYEKITEGIDTWDEKEQEAHKKKMSDALKYVCIPVLRVDTDGNILGLHPDRVPGPQAKSLQPISPSKAKLVLEDILESPPTTIERNRPPLE</sequence>
<reference evidence="2" key="1">
    <citation type="submission" date="2023-08" db="EMBL/GenBank/DDBJ databases">
        <authorList>
            <person name="Audoor S."/>
            <person name="Bilcke G."/>
        </authorList>
    </citation>
    <scope>NUCLEOTIDE SEQUENCE</scope>
</reference>
<proteinExistence type="predicted"/>
<dbReference type="EMBL" id="CAKOGP040000001">
    <property type="protein sequence ID" value="CAJ1915693.1"/>
    <property type="molecule type" value="Genomic_DNA"/>
</dbReference>
<dbReference type="Proteomes" id="UP001295423">
    <property type="component" value="Unassembled WGS sequence"/>
</dbReference>
<feature type="compositionally biased region" description="Basic and acidic residues" evidence="1">
    <location>
        <begin position="65"/>
        <end position="80"/>
    </location>
</feature>
<evidence type="ECO:0000256" key="1">
    <source>
        <dbReference type="SAM" id="MobiDB-lite"/>
    </source>
</evidence>
<comment type="caution">
    <text evidence="2">The sequence shown here is derived from an EMBL/GenBank/DDBJ whole genome shotgun (WGS) entry which is preliminary data.</text>
</comment>
<feature type="region of interest" description="Disordered" evidence="1">
    <location>
        <begin position="1"/>
        <end position="86"/>
    </location>
</feature>
<protein>
    <submittedName>
        <fullName evidence="2">Uncharacterized protein</fullName>
    </submittedName>
</protein>
<accession>A0AAD2CB71</accession>
<feature type="compositionally biased region" description="Polar residues" evidence="1">
    <location>
        <begin position="1"/>
        <end position="14"/>
    </location>
</feature>
<evidence type="ECO:0000313" key="2">
    <source>
        <dbReference type="EMBL" id="CAJ1915693.1"/>
    </source>
</evidence>
<name>A0AAD2CB71_9STRA</name>